<accession>A0A7S2CJY6</accession>
<dbReference type="EMBL" id="HBGT01022280">
    <property type="protein sequence ID" value="CAD9428138.1"/>
    <property type="molecule type" value="Transcribed_RNA"/>
</dbReference>
<dbReference type="GO" id="GO:0006412">
    <property type="term" value="P:translation"/>
    <property type="evidence" value="ECO:0007669"/>
    <property type="project" value="InterPro"/>
</dbReference>
<reference evidence="5" key="1">
    <citation type="submission" date="2021-01" db="EMBL/GenBank/DDBJ databases">
        <authorList>
            <person name="Corre E."/>
            <person name="Pelletier E."/>
            <person name="Niang G."/>
            <person name="Scheremetjew M."/>
            <person name="Finn R."/>
            <person name="Kale V."/>
            <person name="Holt S."/>
            <person name="Cochrane G."/>
            <person name="Meng A."/>
            <person name="Brown T."/>
            <person name="Cohen L."/>
        </authorList>
    </citation>
    <scope>NUCLEOTIDE SEQUENCE</scope>
    <source>
        <strain evidence="5">RCC1693</strain>
    </source>
</reference>
<keyword evidence="2 4" id="KW-0689">Ribosomal protein</keyword>
<dbReference type="AlphaFoldDB" id="A0A7S2CJY6"/>
<dbReference type="GO" id="GO:0003735">
    <property type="term" value="F:structural constituent of ribosome"/>
    <property type="evidence" value="ECO:0007669"/>
    <property type="project" value="InterPro"/>
</dbReference>
<dbReference type="Pfam" id="PF00453">
    <property type="entry name" value="Ribosomal_L20"/>
    <property type="match status" value="1"/>
</dbReference>
<evidence type="ECO:0000256" key="4">
    <source>
        <dbReference type="RuleBase" id="RU000561"/>
    </source>
</evidence>
<dbReference type="GO" id="GO:1990904">
    <property type="term" value="C:ribonucleoprotein complex"/>
    <property type="evidence" value="ECO:0007669"/>
    <property type="project" value="UniProtKB-KW"/>
</dbReference>
<comment type="similarity">
    <text evidence="1 4">Belongs to the bacterial ribosomal protein bL20 family.</text>
</comment>
<dbReference type="PRINTS" id="PR00062">
    <property type="entry name" value="RIBOSOMALL20"/>
</dbReference>
<organism evidence="5">
    <name type="scientific">Florenciella parvula</name>
    <dbReference type="NCBI Taxonomy" id="236787"/>
    <lineage>
        <taxon>Eukaryota</taxon>
        <taxon>Sar</taxon>
        <taxon>Stramenopiles</taxon>
        <taxon>Ochrophyta</taxon>
        <taxon>Dictyochophyceae</taxon>
        <taxon>Florenciellales</taxon>
        <taxon>Florenciella</taxon>
    </lineage>
</organism>
<gene>
    <name evidence="5" type="ORF">FPAR1323_LOCUS11689</name>
</gene>
<evidence type="ECO:0000313" key="5">
    <source>
        <dbReference type="EMBL" id="CAD9428138.1"/>
    </source>
</evidence>
<name>A0A7S2CJY6_9STRA</name>
<evidence type="ECO:0000256" key="1">
    <source>
        <dbReference type="ARBA" id="ARBA00007698"/>
    </source>
</evidence>
<proteinExistence type="inferred from homology"/>
<sequence>MFRLGLGRAFAGGLCAAPQATASAAYSMAPAVAHRAGPLGGLGRAALPHVLPAPLTGAVAAPARGFASRKHKKLIKMAKGYRGRANSVYSVALQRVTKALQYAYRDRKVKKREFRKTWIERINAAGRQHGIGYSRLINGLERSNIELNRKVLADLAVTEPMSFKSVIATIKQPK</sequence>
<dbReference type="PANTHER" id="PTHR10986">
    <property type="entry name" value="39S RIBOSOMAL PROTEIN L20"/>
    <property type="match status" value="1"/>
</dbReference>
<dbReference type="HAMAP" id="MF_00382">
    <property type="entry name" value="Ribosomal_bL20"/>
    <property type="match status" value="1"/>
</dbReference>
<dbReference type="InterPro" id="IPR005813">
    <property type="entry name" value="Ribosomal_bL20"/>
</dbReference>
<dbReference type="Gene3D" id="1.10.1900.20">
    <property type="entry name" value="Ribosomal protein L20"/>
    <property type="match status" value="1"/>
</dbReference>
<dbReference type="CDD" id="cd07026">
    <property type="entry name" value="Ribosomal_L20"/>
    <property type="match status" value="1"/>
</dbReference>
<dbReference type="InterPro" id="IPR035566">
    <property type="entry name" value="Ribosomal_protein_bL20_C"/>
</dbReference>
<dbReference type="NCBIfam" id="TIGR01032">
    <property type="entry name" value="rplT_bact"/>
    <property type="match status" value="1"/>
</dbReference>
<evidence type="ECO:0000256" key="2">
    <source>
        <dbReference type="ARBA" id="ARBA00022980"/>
    </source>
</evidence>
<protein>
    <recommendedName>
        <fullName evidence="6">50S ribosomal protein L20</fullName>
    </recommendedName>
</protein>
<evidence type="ECO:0000256" key="3">
    <source>
        <dbReference type="ARBA" id="ARBA00023274"/>
    </source>
</evidence>
<keyword evidence="3 4" id="KW-0687">Ribonucleoprotein</keyword>
<evidence type="ECO:0008006" key="6">
    <source>
        <dbReference type="Google" id="ProtNLM"/>
    </source>
</evidence>
<dbReference type="SUPFAM" id="SSF74731">
    <property type="entry name" value="Ribosomal protein L20"/>
    <property type="match status" value="1"/>
</dbReference>
<dbReference type="GO" id="GO:0019843">
    <property type="term" value="F:rRNA binding"/>
    <property type="evidence" value="ECO:0007669"/>
    <property type="project" value="InterPro"/>
</dbReference>
<dbReference type="Gene3D" id="6.10.160.10">
    <property type="match status" value="1"/>
</dbReference>
<dbReference type="GO" id="GO:0005840">
    <property type="term" value="C:ribosome"/>
    <property type="evidence" value="ECO:0007669"/>
    <property type="project" value="UniProtKB-KW"/>
</dbReference>
<dbReference type="FunFam" id="1.10.1900.20:FF:000001">
    <property type="entry name" value="50S ribosomal protein L20"/>
    <property type="match status" value="1"/>
</dbReference>